<proteinExistence type="predicted"/>
<accession>A0ABV5GPS5</accession>
<sequence>MKYIHIIISILVFNVNYAHKNVQLEFKKGKITLITSTYNEEINKSLILAEYADILLDSLGYKKDMKILNFQSNKKFLKSKYDDNDGQLTFFRVNLELLDIKKFLNFIHYIIVNEKIINLRQPVDSKNLKESYELVDRIISIKMKRPNEVKELDCFTNYSYYFKDNNYYFHKLNTEKEVDIYNINNFKQIHSVTSSKFLVFLNDHKFDLVEENKKTSFKLSFEDDYSTYYRMIYINEKYSFIQSYNRDKLILLDLNNHTIIEDYYSKF</sequence>
<dbReference type="EMBL" id="JBHMEY010000042">
    <property type="protein sequence ID" value="MFB9097357.1"/>
    <property type="molecule type" value="Genomic_DNA"/>
</dbReference>
<keyword evidence="2" id="KW-1185">Reference proteome</keyword>
<comment type="caution">
    <text evidence="1">The sequence shown here is derived from an EMBL/GenBank/DDBJ whole genome shotgun (WGS) entry which is preliminary data.</text>
</comment>
<protein>
    <submittedName>
        <fullName evidence="1">Uncharacterized protein</fullName>
    </submittedName>
</protein>
<organism evidence="1 2">
    <name type="scientific">Flavobacterium jumunjinense</name>
    <dbReference type="NCBI Taxonomy" id="998845"/>
    <lineage>
        <taxon>Bacteria</taxon>
        <taxon>Pseudomonadati</taxon>
        <taxon>Bacteroidota</taxon>
        <taxon>Flavobacteriia</taxon>
        <taxon>Flavobacteriales</taxon>
        <taxon>Flavobacteriaceae</taxon>
        <taxon>Flavobacterium</taxon>
    </lineage>
</organism>
<name>A0ABV5GPS5_9FLAO</name>
<dbReference type="Proteomes" id="UP001589607">
    <property type="component" value="Unassembled WGS sequence"/>
</dbReference>
<evidence type="ECO:0000313" key="2">
    <source>
        <dbReference type="Proteomes" id="UP001589607"/>
    </source>
</evidence>
<evidence type="ECO:0000313" key="1">
    <source>
        <dbReference type="EMBL" id="MFB9097357.1"/>
    </source>
</evidence>
<dbReference type="RefSeq" id="WP_236457731.1">
    <property type="nucleotide sequence ID" value="NZ_CBCSGE010000005.1"/>
</dbReference>
<gene>
    <name evidence="1" type="ORF">ACFFVF_12590</name>
</gene>
<reference evidence="1 2" key="1">
    <citation type="submission" date="2024-09" db="EMBL/GenBank/DDBJ databases">
        <authorList>
            <person name="Sun Q."/>
            <person name="Mori K."/>
        </authorList>
    </citation>
    <scope>NUCLEOTIDE SEQUENCE [LARGE SCALE GENOMIC DNA]</scope>
    <source>
        <strain evidence="1 2">CECT 7955</strain>
    </source>
</reference>